<evidence type="ECO:0000259" key="1">
    <source>
        <dbReference type="Pfam" id="PF07589"/>
    </source>
</evidence>
<protein>
    <submittedName>
        <fullName evidence="2">PEP-CTERM sorting domain-containing protein</fullName>
    </submittedName>
</protein>
<evidence type="ECO:0000313" key="3">
    <source>
        <dbReference type="Proteomes" id="UP000321413"/>
    </source>
</evidence>
<dbReference type="AlphaFoldDB" id="A0A5C7G116"/>
<proteinExistence type="predicted"/>
<feature type="domain" description="Ice-binding protein C-terminal" evidence="1">
    <location>
        <begin position="172"/>
        <end position="195"/>
    </location>
</feature>
<dbReference type="Pfam" id="PF07589">
    <property type="entry name" value="PEP-CTERM"/>
    <property type="match status" value="1"/>
</dbReference>
<reference evidence="2 3" key="1">
    <citation type="submission" date="2019-08" db="EMBL/GenBank/DDBJ databases">
        <title>Massilia golmudensis sp. nov., isolated from sand in the Qinghai-Tibetan Plateau.</title>
        <authorList>
            <person name="Zhang B."/>
        </authorList>
    </citation>
    <scope>NUCLEOTIDE SEQUENCE [LARGE SCALE GENOMIC DNA]</scope>
    <source>
        <strain evidence="2 3">GEM5</strain>
    </source>
</reference>
<dbReference type="EMBL" id="VPFD01000030">
    <property type="protein sequence ID" value="TXF97009.1"/>
    <property type="molecule type" value="Genomic_DNA"/>
</dbReference>
<accession>A0A5C7G116</accession>
<organism evidence="2 3">
    <name type="scientific">Massilia arenae</name>
    <dbReference type="NCBI Taxonomy" id="2603288"/>
    <lineage>
        <taxon>Bacteria</taxon>
        <taxon>Pseudomonadati</taxon>
        <taxon>Pseudomonadota</taxon>
        <taxon>Betaproteobacteria</taxon>
        <taxon>Burkholderiales</taxon>
        <taxon>Oxalobacteraceae</taxon>
        <taxon>Telluria group</taxon>
        <taxon>Massilia</taxon>
    </lineage>
</organism>
<gene>
    <name evidence="2" type="ORF">FVD38_22260</name>
</gene>
<name>A0A5C7G116_9BURK</name>
<sequence>MMAMVIANWKLACITITIHFQRNLLMNNTIRAAIVSGFLLVGAALPAHAAIIKFNLDGVTFTDNTVATGFVNFDTKAHRFLDYAISTQQGVLSAFDYNGTNSQLYDYSIYGPSHFMVMTNDNRRYFIIALLTSLNATDASFALHKLSTYECNNCGTVRRVTSGSLTNAAAEVPEPATAALLLPALGALAWMSRRRTKPANRAASVS</sequence>
<dbReference type="InterPro" id="IPR013424">
    <property type="entry name" value="Ice-binding_C"/>
</dbReference>
<keyword evidence="3" id="KW-1185">Reference proteome</keyword>
<evidence type="ECO:0000313" key="2">
    <source>
        <dbReference type="EMBL" id="TXF97009.1"/>
    </source>
</evidence>
<comment type="caution">
    <text evidence="2">The sequence shown here is derived from an EMBL/GenBank/DDBJ whole genome shotgun (WGS) entry which is preliminary data.</text>
</comment>
<dbReference type="Proteomes" id="UP000321413">
    <property type="component" value="Unassembled WGS sequence"/>
</dbReference>
<dbReference type="NCBIfam" id="TIGR02595">
    <property type="entry name" value="PEP_CTERM"/>
    <property type="match status" value="1"/>
</dbReference>